<gene>
    <name evidence="2" type="ORF">EI983_03405</name>
</gene>
<sequence>MGCSAVDTVRDRLRSEPGSAHFSAEGSICGVPAIKGEVIGDVPGQGGCGVENAVRVTSVSGITLSQASTMNCKTAKALNSWVSGSAMPTIGKKGGGLSSLKVAAHYVCRTRNHKRGARLSEHARGNAIDISAFQLANGDALTVSDDWGGGKRGRIMKQLHASACGPFGTVLGPKSDRYHQNHFHLDTASYRGGPYCK</sequence>
<organism evidence="2 3">
    <name type="scientific">Roseovarius faecimaris</name>
    <dbReference type="NCBI Taxonomy" id="2494550"/>
    <lineage>
        <taxon>Bacteria</taxon>
        <taxon>Pseudomonadati</taxon>
        <taxon>Pseudomonadota</taxon>
        <taxon>Alphaproteobacteria</taxon>
        <taxon>Rhodobacterales</taxon>
        <taxon>Roseobacteraceae</taxon>
        <taxon>Roseovarius</taxon>
    </lineage>
</organism>
<evidence type="ECO:0000313" key="3">
    <source>
        <dbReference type="Proteomes" id="UP000428330"/>
    </source>
</evidence>
<dbReference type="Proteomes" id="UP000428330">
    <property type="component" value="Chromosome"/>
</dbReference>
<dbReference type="OrthoDB" id="9809788at2"/>
<evidence type="ECO:0000259" key="1">
    <source>
        <dbReference type="Pfam" id="PF06904"/>
    </source>
</evidence>
<name>A0A6I6IL58_9RHOB</name>
<dbReference type="AlphaFoldDB" id="A0A6I6IL58"/>
<proteinExistence type="predicted"/>
<protein>
    <submittedName>
        <fullName evidence="2">Extensin family protein</fullName>
    </submittedName>
</protein>
<reference evidence="3" key="1">
    <citation type="submission" date="2018-12" db="EMBL/GenBank/DDBJ databases">
        <title>Complete genome sequence of Roseovarius sp. MME-070.</title>
        <authorList>
            <person name="Nam Y.-D."/>
            <person name="Kang J."/>
            <person name="Chung W.-H."/>
            <person name="Park Y.S."/>
        </authorList>
    </citation>
    <scope>NUCLEOTIDE SEQUENCE [LARGE SCALE GENOMIC DNA]</scope>
    <source>
        <strain evidence="3">MME-070</strain>
    </source>
</reference>
<dbReference type="Pfam" id="PF06904">
    <property type="entry name" value="Extensin-like_C"/>
    <property type="match status" value="1"/>
</dbReference>
<keyword evidence="3" id="KW-1185">Reference proteome</keyword>
<dbReference type="KEGG" id="rom:EI983_03405"/>
<dbReference type="EMBL" id="CP034348">
    <property type="protein sequence ID" value="QGX97375.1"/>
    <property type="molecule type" value="Genomic_DNA"/>
</dbReference>
<accession>A0A6I6IL58</accession>
<evidence type="ECO:0000313" key="2">
    <source>
        <dbReference type="EMBL" id="QGX97375.1"/>
    </source>
</evidence>
<feature type="domain" description="Extensin-like C-terminal" evidence="1">
    <location>
        <begin position="43"/>
        <end position="197"/>
    </location>
</feature>
<dbReference type="InterPro" id="IPR009683">
    <property type="entry name" value="Extensin-like_C"/>
</dbReference>